<proteinExistence type="predicted"/>
<dbReference type="RefSeq" id="WP_158103059.1">
    <property type="nucleotide sequence ID" value="NZ_BAAAOQ010000005.1"/>
</dbReference>
<name>A0ABN3BEU4_9ACTN</name>
<gene>
    <name evidence="1" type="ORF">GCM10009787_18880</name>
</gene>
<reference evidence="1 2" key="1">
    <citation type="journal article" date="2019" name="Int. J. Syst. Evol. Microbiol.">
        <title>The Global Catalogue of Microorganisms (GCM) 10K type strain sequencing project: providing services to taxonomists for standard genome sequencing and annotation.</title>
        <authorList>
            <consortium name="The Broad Institute Genomics Platform"/>
            <consortium name="The Broad Institute Genome Sequencing Center for Infectious Disease"/>
            <person name="Wu L."/>
            <person name="Ma J."/>
        </authorList>
    </citation>
    <scope>NUCLEOTIDE SEQUENCE [LARGE SCALE GENOMIC DNA]</scope>
    <source>
        <strain evidence="1 2">JCM 14924</strain>
    </source>
</reference>
<organism evidence="1 2">
    <name type="scientific">Streptomyces bangladeshensis</name>
    <dbReference type="NCBI Taxonomy" id="295352"/>
    <lineage>
        <taxon>Bacteria</taxon>
        <taxon>Bacillati</taxon>
        <taxon>Actinomycetota</taxon>
        <taxon>Actinomycetes</taxon>
        <taxon>Kitasatosporales</taxon>
        <taxon>Streptomycetaceae</taxon>
        <taxon>Streptomyces</taxon>
    </lineage>
</organism>
<evidence type="ECO:0000313" key="2">
    <source>
        <dbReference type="Proteomes" id="UP001501391"/>
    </source>
</evidence>
<evidence type="ECO:0000313" key="1">
    <source>
        <dbReference type="EMBL" id="GAA2194136.1"/>
    </source>
</evidence>
<comment type="caution">
    <text evidence="1">The sequence shown here is derived from an EMBL/GenBank/DDBJ whole genome shotgun (WGS) entry which is preliminary data.</text>
</comment>
<sequence length="45" mass="4842">MAAEHVCDDLIIEEYDPAASWTAPTDSFICWAEKAAPATTDRTGA</sequence>
<dbReference type="EMBL" id="BAAAOQ010000005">
    <property type="protein sequence ID" value="GAA2194136.1"/>
    <property type="molecule type" value="Genomic_DNA"/>
</dbReference>
<dbReference type="Proteomes" id="UP001501391">
    <property type="component" value="Unassembled WGS sequence"/>
</dbReference>
<protein>
    <submittedName>
        <fullName evidence="1">Uncharacterized protein</fullName>
    </submittedName>
</protein>
<keyword evidence="2" id="KW-1185">Reference proteome</keyword>
<accession>A0ABN3BEU4</accession>